<evidence type="ECO:0000313" key="3">
    <source>
        <dbReference type="Proteomes" id="UP000605259"/>
    </source>
</evidence>
<dbReference type="Proteomes" id="UP000605259">
    <property type="component" value="Unassembled WGS sequence"/>
</dbReference>
<evidence type="ECO:0000256" key="1">
    <source>
        <dbReference type="ARBA" id="ARBA00006718"/>
    </source>
</evidence>
<reference evidence="2" key="1">
    <citation type="journal article" date="2014" name="Int. J. Syst. Evol. Microbiol.">
        <title>Complete genome sequence of Corynebacterium casei LMG S-19264T (=DSM 44701T), isolated from a smear-ripened cheese.</title>
        <authorList>
            <consortium name="US DOE Joint Genome Institute (JGI-PGF)"/>
            <person name="Walter F."/>
            <person name="Albersmeier A."/>
            <person name="Kalinowski J."/>
            <person name="Ruckert C."/>
        </authorList>
    </citation>
    <scope>NUCLEOTIDE SEQUENCE</scope>
    <source>
        <strain evidence="2">CGMCC 1.12698</strain>
    </source>
</reference>
<comment type="caution">
    <text evidence="2">The sequence shown here is derived from an EMBL/GenBank/DDBJ whole genome shotgun (WGS) entry which is preliminary data.</text>
</comment>
<name>A0A917EPJ0_9BACI</name>
<protein>
    <recommendedName>
        <fullName evidence="4">FeS cluster biogenesis domain-containing protein</fullName>
    </recommendedName>
</protein>
<dbReference type="InterPro" id="IPR035903">
    <property type="entry name" value="HesB-like_dom_sf"/>
</dbReference>
<dbReference type="InterPro" id="IPR008326">
    <property type="entry name" value="PdhI-like"/>
</dbReference>
<sequence>MNITIDKAAFDFYKEDFGFESGDHVRLFVLYGGCSGVQQGLSLGIRLDTPVIPTTQTVVDGVTFYIEEDDLWFFDGHDLHVTYEEGKESPTFNYIK</sequence>
<keyword evidence="3" id="KW-1185">Reference proteome</keyword>
<accession>A0A917EPJ0</accession>
<dbReference type="AlphaFoldDB" id="A0A917EPJ0"/>
<evidence type="ECO:0008006" key="4">
    <source>
        <dbReference type="Google" id="ProtNLM"/>
    </source>
</evidence>
<evidence type="ECO:0000313" key="2">
    <source>
        <dbReference type="EMBL" id="GGE62551.1"/>
    </source>
</evidence>
<dbReference type="EMBL" id="BMFK01000001">
    <property type="protein sequence ID" value="GGE62551.1"/>
    <property type="molecule type" value="Genomic_DNA"/>
</dbReference>
<dbReference type="RefSeq" id="WP_188387397.1">
    <property type="nucleotide sequence ID" value="NZ_BMFK01000001.1"/>
</dbReference>
<comment type="similarity">
    <text evidence="1">Belongs to the HesB/IscA family.</text>
</comment>
<dbReference type="PIRSF" id="PIRSF034852">
    <property type="entry name" value="UCP034852"/>
    <property type="match status" value="1"/>
</dbReference>
<reference evidence="2" key="2">
    <citation type="submission" date="2020-09" db="EMBL/GenBank/DDBJ databases">
        <authorList>
            <person name="Sun Q."/>
            <person name="Zhou Y."/>
        </authorList>
    </citation>
    <scope>NUCLEOTIDE SEQUENCE</scope>
    <source>
        <strain evidence="2">CGMCC 1.12698</strain>
    </source>
</reference>
<organism evidence="2 3">
    <name type="scientific">Priestia taiwanensis</name>
    <dbReference type="NCBI Taxonomy" id="1347902"/>
    <lineage>
        <taxon>Bacteria</taxon>
        <taxon>Bacillati</taxon>
        <taxon>Bacillota</taxon>
        <taxon>Bacilli</taxon>
        <taxon>Bacillales</taxon>
        <taxon>Bacillaceae</taxon>
        <taxon>Priestia</taxon>
    </lineage>
</organism>
<proteinExistence type="inferred from homology"/>
<gene>
    <name evidence="2" type="primary">yneR</name>
    <name evidence="2" type="ORF">GCM10007140_11010</name>
</gene>
<dbReference type="SUPFAM" id="SSF89360">
    <property type="entry name" value="HesB-like domain"/>
    <property type="match status" value="1"/>
</dbReference>